<comment type="caution">
    <text evidence="1">The sequence shown here is derived from an EMBL/GenBank/DDBJ whole genome shotgun (WGS) entry which is preliminary data.</text>
</comment>
<gene>
    <name evidence="1" type="ORF">HRJ53_07690</name>
</gene>
<proteinExistence type="predicted"/>
<name>A0A7V8NP85_9BACT</name>
<evidence type="ECO:0000313" key="1">
    <source>
        <dbReference type="EMBL" id="MBA0084861.1"/>
    </source>
</evidence>
<organism evidence="1 2">
    <name type="scientific">Candidatus Acidiferrum panamense</name>
    <dbReference type="NCBI Taxonomy" id="2741543"/>
    <lineage>
        <taxon>Bacteria</taxon>
        <taxon>Pseudomonadati</taxon>
        <taxon>Acidobacteriota</taxon>
        <taxon>Terriglobia</taxon>
        <taxon>Candidatus Acidiferrales</taxon>
        <taxon>Candidatus Acidiferrum</taxon>
    </lineage>
</organism>
<dbReference type="AlphaFoldDB" id="A0A7V8NP85"/>
<sequence>MASPYSAKFIEQVSKDGNWYSDYVPEGEVWIAAHVQAVWGVTIDIPSLTLYGGLDGRLVILAPDTPLAGAASFEWEGRIVYYPGERMRVSVFDTGDFYVGGYVLSGPPAT</sequence>
<dbReference type="EMBL" id="JACDQQ010000741">
    <property type="protein sequence ID" value="MBA0084861.1"/>
    <property type="molecule type" value="Genomic_DNA"/>
</dbReference>
<accession>A0A7V8NP85</accession>
<evidence type="ECO:0000313" key="2">
    <source>
        <dbReference type="Proteomes" id="UP000567293"/>
    </source>
</evidence>
<reference evidence="1" key="1">
    <citation type="submission" date="2020-06" db="EMBL/GenBank/DDBJ databases">
        <title>Legume-microbial interactions unlock mineral nutrients during tropical forest succession.</title>
        <authorList>
            <person name="Epihov D.Z."/>
        </authorList>
    </citation>
    <scope>NUCLEOTIDE SEQUENCE [LARGE SCALE GENOMIC DNA]</scope>
    <source>
        <strain evidence="1">Pan2503</strain>
    </source>
</reference>
<dbReference type="Proteomes" id="UP000567293">
    <property type="component" value="Unassembled WGS sequence"/>
</dbReference>
<protein>
    <submittedName>
        <fullName evidence="1">Uncharacterized protein</fullName>
    </submittedName>
</protein>
<keyword evidence="2" id="KW-1185">Reference proteome</keyword>